<dbReference type="InterPro" id="IPR025562">
    <property type="entry name" value="Tae4"/>
</dbReference>
<evidence type="ECO:0000313" key="2">
    <source>
        <dbReference type="Proteomes" id="UP000017842"/>
    </source>
</evidence>
<dbReference type="Gene3D" id="3.90.1720.80">
    <property type="match status" value="1"/>
</dbReference>
<evidence type="ECO:0008006" key="3">
    <source>
        <dbReference type="Google" id="ProtNLM"/>
    </source>
</evidence>
<accession>V5BWP6</accession>
<dbReference type="AlphaFoldDB" id="V5BWP6"/>
<dbReference type="RefSeq" id="WP_023495794.1">
    <property type="nucleotide sequence ID" value="NZ_AYLO01000112.1"/>
</dbReference>
<dbReference type="PATRIC" id="fig|1116472.3.peg.3139"/>
<dbReference type="eggNOG" id="ENOG50319PV">
    <property type="taxonomic scope" value="Bacteria"/>
</dbReference>
<evidence type="ECO:0000313" key="1">
    <source>
        <dbReference type="EMBL" id="ESS70637.1"/>
    </source>
</evidence>
<organism evidence="1 2">
    <name type="scientific">Methyloglobulus morosus KoM1</name>
    <dbReference type="NCBI Taxonomy" id="1116472"/>
    <lineage>
        <taxon>Bacteria</taxon>
        <taxon>Pseudomonadati</taxon>
        <taxon>Pseudomonadota</taxon>
        <taxon>Gammaproteobacteria</taxon>
        <taxon>Methylococcales</taxon>
        <taxon>Methylococcaceae</taxon>
        <taxon>Methyloglobulus</taxon>
    </lineage>
</organism>
<dbReference type="OrthoDB" id="1262040at2"/>
<dbReference type="STRING" id="1116472.MGMO_120c00240"/>
<reference evidence="1 2" key="1">
    <citation type="journal article" date="2013" name="Genome Announc.">
        <title>Draft Genome Sequence of the Methanotrophic Gammaproteobacterium Methyloglobulus morosus DSM 22980 Strain KoM1.</title>
        <authorList>
            <person name="Poehlein A."/>
            <person name="Deutzmann J.S."/>
            <person name="Daniel R."/>
            <person name="Simeonova D.D."/>
        </authorList>
    </citation>
    <scope>NUCLEOTIDE SEQUENCE [LARGE SCALE GENOMIC DNA]</scope>
    <source>
        <strain evidence="1 2">KoM1</strain>
    </source>
</reference>
<sequence>MKPGYLMLKSNHYSSEFTNPSYVSSEKLYNEIGYDINDLIKQNAGYANTCATRMSLALIKSGVNFDGRLKIKDGTYKNRFVEPGAKLLADQLIKPTVFGRPLMFNRPSTVPTELKDKKGVVFFWKIDGYDGGHIDLIESSTSTFLCNSHCYFACKEVWFWALS</sequence>
<protein>
    <recommendedName>
        <fullName evidence="3">Type VI secretion system amidase effector protein Tae4</fullName>
    </recommendedName>
</protein>
<keyword evidence="2" id="KW-1185">Reference proteome</keyword>
<dbReference type="EMBL" id="AYLO01000112">
    <property type="protein sequence ID" value="ESS70637.1"/>
    <property type="molecule type" value="Genomic_DNA"/>
</dbReference>
<name>V5BWP6_9GAMM</name>
<dbReference type="Gene3D" id="4.10.280.80">
    <property type="match status" value="1"/>
</dbReference>
<proteinExistence type="predicted"/>
<comment type="caution">
    <text evidence="1">The sequence shown here is derived from an EMBL/GenBank/DDBJ whole genome shotgun (WGS) entry which is preliminary data.</text>
</comment>
<dbReference type="Proteomes" id="UP000017842">
    <property type="component" value="Unassembled WGS sequence"/>
</dbReference>
<dbReference type="Pfam" id="PF14113">
    <property type="entry name" value="Tae4"/>
    <property type="match status" value="1"/>
</dbReference>
<gene>
    <name evidence="1" type="ORF">MGMO_120c00240</name>
</gene>